<dbReference type="KEGG" id="nko:Niako_3250"/>
<accession>G8TGX4</accession>
<comment type="subcellular location">
    <subcellularLocation>
        <location evidence="1">Membrane</location>
        <topology evidence="1">Multi-pass membrane protein</topology>
    </subcellularLocation>
</comment>
<dbReference type="Proteomes" id="UP000005438">
    <property type="component" value="Chromosome"/>
</dbReference>
<dbReference type="InterPro" id="IPR032808">
    <property type="entry name" value="DoxX"/>
</dbReference>
<gene>
    <name evidence="6" type="ordered locus">Niako_3250</name>
</gene>
<evidence type="ECO:0000256" key="2">
    <source>
        <dbReference type="ARBA" id="ARBA00022692"/>
    </source>
</evidence>
<evidence type="ECO:0000313" key="7">
    <source>
        <dbReference type="Proteomes" id="UP000005438"/>
    </source>
</evidence>
<dbReference type="AlphaFoldDB" id="G8TGX4"/>
<sequence length="90" mass="9634">MSTSARKKIERGIAIACSFSKTCPILILPTAFRIRPRLTIVAAIGAVILMVCAGIFHIARGEGAVISVNIIFALLAVIAAWGRYLKAPIR</sequence>
<organism evidence="6 7">
    <name type="scientific">Niastella koreensis (strain DSM 17620 / KACC 11465 / NBRC 106392 / GR20-10)</name>
    <dbReference type="NCBI Taxonomy" id="700598"/>
    <lineage>
        <taxon>Bacteria</taxon>
        <taxon>Pseudomonadati</taxon>
        <taxon>Bacteroidota</taxon>
        <taxon>Chitinophagia</taxon>
        <taxon>Chitinophagales</taxon>
        <taxon>Chitinophagaceae</taxon>
        <taxon>Niastella</taxon>
    </lineage>
</organism>
<feature type="transmembrane region" description="Helical" evidence="5">
    <location>
        <begin position="38"/>
        <end position="58"/>
    </location>
</feature>
<keyword evidence="4 5" id="KW-0472">Membrane</keyword>
<dbReference type="RefSeq" id="WP_014219490.1">
    <property type="nucleotide sequence ID" value="NC_016609.1"/>
</dbReference>
<evidence type="ECO:0000256" key="5">
    <source>
        <dbReference type="SAM" id="Phobius"/>
    </source>
</evidence>
<dbReference type="HOGENOM" id="CLU_2437804_0_0_10"/>
<keyword evidence="2 5" id="KW-0812">Transmembrane</keyword>
<evidence type="ECO:0000256" key="4">
    <source>
        <dbReference type="ARBA" id="ARBA00023136"/>
    </source>
</evidence>
<evidence type="ECO:0008006" key="8">
    <source>
        <dbReference type="Google" id="ProtNLM"/>
    </source>
</evidence>
<keyword evidence="3 5" id="KW-1133">Transmembrane helix</keyword>
<evidence type="ECO:0000313" key="6">
    <source>
        <dbReference type="EMBL" id="AEV99576.1"/>
    </source>
</evidence>
<protein>
    <recommendedName>
        <fullName evidence="8">DoxX family protein</fullName>
    </recommendedName>
</protein>
<evidence type="ECO:0000256" key="3">
    <source>
        <dbReference type="ARBA" id="ARBA00022989"/>
    </source>
</evidence>
<proteinExistence type="predicted"/>
<dbReference type="EMBL" id="CP003178">
    <property type="protein sequence ID" value="AEV99576.1"/>
    <property type="molecule type" value="Genomic_DNA"/>
</dbReference>
<reference evidence="6 7" key="1">
    <citation type="submission" date="2011-12" db="EMBL/GenBank/DDBJ databases">
        <title>The complete genome of Niastella koreensis GR20-10.</title>
        <authorList>
            <consortium name="US DOE Joint Genome Institute (JGI-PGF)"/>
            <person name="Lucas S."/>
            <person name="Han J."/>
            <person name="Lapidus A."/>
            <person name="Bruce D."/>
            <person name="Goodwin L."/>
            <person name="Pitluck S."/>
            <person name="Peters L."/>
            <person name="Kyrpides N."/>
            <person name="Mavromatis K."/>
            <person name="Ivanova N."/>
            <person name="Mikhailova N."/>
            <person name="Davenport K."/>
            <person name="Saunders E."/>
            <person name="Detter J.C."/>
            <person name="Tapia R."/>
            <person name="Han C."/>
            <person name="Land M."/>
            <person name="Hauser L."/>
            <person name="Markowitz V."/>
            <person name="Cheng J.-F."/>
            <person name="Hugenholtz P."/>
            <person name="Woyke T."/>
            <person name="Wu D."/>
            <person name="Tindall B."/>
            <person name="Pomrenke H."/>
            <person name="Brambilla E."/>
            <person name="Klenk H.-P."/>
            <person name="Eisen J.A."/>
        </authorList>
    </citation>
    <scope>NUCLEOTIDE SEQUENCE [LARGE SCALE GENOMIC DNA]</scope>
    <source>
        <strain evidence="7">DSM 17620 / KACC 11465 / NBRC 106392 / GR20-10</strain>
    </source>
</reference>
<name>G8TGX4_NIAKG</name>
<dbReference type="STRING" id="700598.Niako_3250"/>
<dbReference type="OrthoDB" id="3385086at2"/>
<dbReference type="GO" id="GO:0016020">
    <property type="term" value="C:membrane"/>
    <property type="evidence" value="ECO:0007669"/>
    <property type="project" value="UniProtKB-SubCell"/>
</dbReference>
<feature type="transmembrane region" description="Helical" evidence="5">
    <location>
        <begin position="64"/>
        <end position="85"/>
    </location>
</feature>
<dbReference type="Pfam" id="PF13564">
    <property type="entry name" value="DoxX_2"/>
    <property type="match status" value="1"/>
</dbReference>
<evidence type="ECO:0000256" key="1">
    <source>
        <dbReference type="ARBA" id="ARBA00004141"/>
    </source>
</evidence>